<comment type="caution">
    <text evidence="1">The sequence shown here is derived from an EMBL/GenBank/DDBJ whole genome shotgun (WGS) entry which is preliminary data.</text>
</comment>
<name>A0A368G8U6_ANCCA</name>
<keyword evidence="2" id="KW-1185">Reference proteome</keyword>
<proteinExistence type="predicted"/>
<organism evidence="1 2">
    <name type="scientific">Ancylostoma caninum</name>
    <name type="common">Dog hookworm</name>
    <dbReference type="NCBI Taxonomy" id="29170"/>
    <lineage>
        <taxon>Eukaryota</taxon>
        <taxon>Metazoa</taxon>
        <taxon>Ecdysozoa</taxon>
        <taxon>Nematoda</taxon>
        <taxon>Chromadorea</taxon>
        <taxon>Rhabditida</taxon>
        <taxon>Rhabditina</taxon>
        <taxon>Rhabditomorpha</taxon>
        <taxon>Strongyloidea</taxon>
        <taxon>Ancylostomatidae</taxon>
        <taxon>Ancylostomatinae</taxon>
        <taxon>Ancylostoma</taxon>
    </lineage>
</organism>
<dbReference type="Proteomes" id="UP000252519">
    <property type="component" value="Unassembled WGS sequence"/>
</dbReference>
<sequence length="46" mass="5400">MLVRLEPARTPPPDNLREFREEMDRAAGVWITSVNPKEQLLLKRIL</sequence>
<gene>
    <name evidence="1" type="ORF">ANCCAN_13292</name>
</gene>
<dbReference type="EMBL" id="JOJR01000268">
    <property type="protein sequence ID" value="RCN40772.1"/>
    <property type="molecule type" value="Genomic_DNA"/>
</dbReference>
<dbReference type="OrthoDB" id="10530404at2759"/>
<reference evidence="1 2" key="1">
    <citation type="submission" date="2014-10" db="EMBL/GenBank/DDBJ databases">
        <title>Draft genome of the hookworm Ancylostoma caninum.</title>
        <authorList>
            <person name="Mitreva M."/>
        </authorList>
    </citation>
    <scope>NUCLEOTIDE SEQUENCE [LARGE SCALE GENOMIC DNA]</scope>
    <source>
        <strain evidence="1 2">Baltimore</strain>
    </source>
</reference>
<protein>
    <submittedName>
        <fullName evidence="1">Uncharacterized protein</fullName>
    </submittedName>
</protein>
<accession>A0A368G8U6</accession>
<dbReference type="AlphaFoldDB" id="A0A368G8U6"/>
<evidence type="ECO:0000313" key="2">
    <source>
        <dbReference type="Proteomes" id="UP000252519"/>
    </source>
</evidence>
<evidence type="ECO:0000313" key="1">
    <source>
        <dbReference type="EMBL" id="RCN40772.1"/>
    </source>
</evidence>